<gene>
    <name evidence="1" type="ORF">JHL17_08670</name>
</gene>
<reference evidence="2" key="1">
    <citation type="submission" date="2021-01" db="EMBL/GenBank/DDBJ databases">
        <title>Genome public.</title>
        <authorList>
            <person name="Liu C."/>
            <person name="Sun Q."/>
        </authorList>
    </citation>
    <scope>NUCLEOTIDE SEQUENCE [LARGE SCALE GENOMIC DNA]</scope>
    <source>
        <strain evidence="2">YIM B02556</strain>
    </source>
</reference>
<dbReference type="EMBL" id="JAENHM010000027">
    <property type="protein sequence ID" value="MBK1837484.1"/>
    <property type="molecule type" value="Genomic_DNA"/>
</dbReference>
<comment type="caution">
    <text evidence="1">The sequence shown here is derived from an EMBL/GenBank/DDBJ whole genome shotgun (WGS) entry which is preliminary data.</text>
</comment>
<keyword evidence="2" id="KW-1185">Reference proteome</keyword>
<proteinExistence type="predicted"/>
<dbReference type="RefSeq" id="WP_200192122.1">
    <property type="nucleotide sequence ID" value="NZ_JAENHM010000027.1"/>
</dbReference>
<evidence type="ECO:0000313" key="2">
    <source>
        <dbReference type="Proteomes" id="UP000652760"/>
    </source>
</evidence>
<accession>A0ABS1F281</accession>
<name>A0ABS1F281_9PROT</name>
<protein>
    <submittedName>
        <fullName evidence="1">Uncharacterized protein</fullName>
    </submittedName>
</protein>
<sequence>MTQYTLVINRAITKCEPDPESSVDVTVTAAKVLDERQRYVLDSPGIWATSDITSNLAADGTNTSLNAHSENAAGQVISNLISLAAQIIPLAAAAPPAEGEPTSPPSPITCSEKVRSAILELVPKSGKTLKQLVEDDTTALNAATATLNVLAAQASKDRSYNRRLADAIGRQGHAQATLTADQARLSKLLKDISVSETRQWPLNSDEIRADHAFRIDPNSLAKLLMVPEEQFERQRSKFDVSLALYVHQPDGRWVSPGIGKSGDTDVGVPVRLGRTGRFLVCTGDDACPKEIPVNAPPNEAQRPAFAPDQPVLQLGTMYNIRVRGGLFKSEGAVIALDSNGLPTSIQVSEKAAVADAATGSAVGAATQIAAIPGQVAAAELARTQARTQQITAENALAAARASSRTAASTAAASSETALLNAQAALATAQANAAAAGPIGIAAAQTATINAQNALLVAEGSASVAKQLSGATAQTTLLNAQAAQINAQVALVKAQAALNQ</sequence>
<dbReference type="Proteomes" id="UP000652760">
    <property type="component" value="Unassembled WGS sequence"/>
</dbReference>
<organism evidence="1 2">
    <name type="scientific">Azospirillum endophyticum</name>
    <dbReference type="NCBI Taxonomy" id="2800326"/>
    <lineage>
        <taxon>Bacteria</taxon>
        <taxon>Pseudomonadati</taxon>
        <taxon>Pseudomonadota</taxon>
        <taxon>Alphaproteobacteria</taxon>
        <taxon>Rhodospirillales</taxon>
        <taxon>Azospirillaceae</taxon>
        <taxon>Azospirillum</taxon>
    </lineage>
</organism>
<evidence type="ECO:0000313" key="1">
    <source>
        <dbReference type="EMBL" id="MBK1837484.1"/>
    </source>
</evidence>